<feature type="compositionally biased region" description="Basic and acidic residues" evidence="1">
    <location>
        <begin position="99"/>
        <end position="128"/>
    </location>
</feature>
<keyword evidence="4" id="KW-1185">Reference proteome</keyword>
<comment type="caution">
    <text evidence="3">The sequence shown here is derived from an EMBL/GenBank/DDBJ whole genome shotgun (WGS) entry which is preliminary data.</text>
</comment>
<dbReference type="Proteomes" id="UP001354931">
    <property type="component" value="Unassembled WGS sequence"/>
</dbReference>
<organism evidence="3 4">
    <name type="scientific">Streptomyces endophyticus</name>
    <dbReference type="NCBI Taxonomy" id="714166"/>
    <lineage>
        <taxon>Bacteria</taxon>
        <taxon>Bacillati</taxon>
        <taxon>Actinomycetota</taxon>
        <taxon>Actinomycetes</taxon>
        <taxon>Kitasatosporales</taxon>
        <taxon>Streptomycetaceae</taxon>
        <taxon>Streptomyces</taxon>
    </lineage>
</organism>
<dbReference type="InterPro" id="IPR023346">
    <property type="entry name" value="Lysozyme-like_dom_sf"/>
</dbReference>
<proteinExistence type="predicted"/>
<reference evidence="3 4" key="1">
    <citation type="submission" date="2022-10" db="EMBL/GenBank/DDBJ databases">
        <authorList>
            <person name="Xie J."/>
            <person name="Shen N."/>
        </authorList>
    </citation>
    <scope>NUCLEOTIDE SEQUENCE [LARGE SCALE GENOMIC DNA]</scope>
    <source>
        <strain evidence="3 4">YIM65594</strain>
    </source>
</reference>
<accession>A0ABU6F6E7</accession>
<feature type="region of interest" description="Disordered" evidence="1">
    <location>
        <begin position="84"/>
        <end position="134"/>
    </location>
</feature>
<dbReference type="RefSeq" id="WP_326016817.1">
    <property type="nucleotide sequence ID" value="NZ_JAOZYC010000107.1"/>
</dbReference>
<sequence>MSKHSTPGHSQLTRTHKFSLAGVAALGAAALAVTLVPGQDTQAQAKDETVAAAPVAFTTDAGAKQIKDVHASVTDQQAAASEKAKQAEAKAKARAQAAAEKKAEAEKKAQAEAKAKAEAQAKKEREAQEAAARAAARKPVYANNLDGWIKESLAIMKDKGIPGSYDGLHRNIMRESGGNPNAVNGTDVNAQNGTPSKGLLQVIQPTFDTYHVDGTANSLTDPVANLVAAANYAADKYGSIDNVDSAY</sequence>
<dbReference type="SUPFAM" id="SSF53955">
    <property type="entry name" value="Lysozyme-like"/>
    <property type="match status" value="1"/>
</dbReference>
<evidence type="ECO:0000256" key="1">
    <source>
        <dbReference type="SAM" id="MobiDB-lite"/>
    </source>
</evidence>
<gene>
    <name evidence="3" type="ORF">OKJ99_15635</name>
</gene>
<name>A0ABU6F6E7_9ACTN</name>
<feature type="domain" description="Transglycosylase SLT" evidence="2">
    <location>
        <begin position="172"/>
        <end position="242"/>
    </location>
</feature>
<protein>
    <submittedName>
        <fullName evidence="3">Transglycosylase SLT domain-containing protein</fullName>
    </submittedName>
</protein>
<evidence type="ECO:0000313" key="4">
    <source>
        <dbReference type="Proteomes" id="UP001354931"/>
    </source>
</evidence>
<dbReference type="InterPro" id="IPR008258">
    <property type="entry name" value="Transglycosylase_SLT_dom_1"/>
</dbReference>
<evidence type="ECO:0000259" key="2">
    <source>
        <dbReference type="Pfam" id="PF01464"/>
    </source>
</evidence>
<dbReference type="EMBL" id="JAOZYC010000107">
    <property type="protein sequence ID" value="MEB8338925.1"/>
    <property type="molecule type" value="Genomic_DNA"/>
</dbReference>
<evidence type="ECO:0000313" key="3">
    <source>
        <dbReference type="EMBL" id="MEB8338925.1"/>
    </source>
</evidence>
<dbReference type="Pfam" id="PF01464">
    <property type="entry name" value="SLT"/>
    <property type="match status" value="1"/>
</dbReference>